<feature type="disulfide bond" evidence="5">
    <location>
        <begin position="172"/>
        <end position="236"/>
    </location>
</feature>
<dbReference type="PROSITE" id="PS00420">
    <property type="entry name" value="SRCR_1"/>
    <property type="match status" value="2"/>
</dbReference>
<evidence type="ECO:0000259" key="7">
    <source>
        <dbReference type="PROSITE" id="PS50287"/>
    </source>
</evidence>
<keyword evidence="8" id="KW-1185">Reference proteome</keyword>
<comment type="caution">
    <text evidence="5">Lacks conserved residue(s) required for the propagation of feature annotation.</text>
</comment>
<evidence type="ECO:0000256" key="2">
    <source>
        <dbReference type="ARBA" id="ARBA00022737"/>
    </source>
</evidence>
<dbReference type="InterPro" id="IPR001190">
    <property type="entry name" value="SRCR"/>
</dbReference>
<dbReference type="PROSITE" id="PS50287">
    <property type="entry name" value="SRCR_2"/>
    <property type="match status" value="2"/>
</dbReference>
<dbReference type="Gene3D" id="3.10.250.10">
    <property type="entry name" value="SRCR-like domain"/>
    <property type="match status" value="2"/>
</dbReference>
<dbReference type="InterPro" id="IPR036772">
    <property type="entry name" value="SRCR-like_dom_sf"/>
</dbReference>
<keyword evidence="3 5" id="KW-1015">Disulfide bond</keyword>
<dbReference type="SUPFAM" id="SSF56487">
    <property type="entry name" value="SRCR-like"/>
    <property type="match status" value="2"/>
</dbReference>
<dbReference type="GeneID" id="118403026"/>
<dbReference type="RefSeq" id="XP_035657356.1">
    <property type="nucleotide sequence ID" value="XM_035801463.1"/>
</dbReference>
<feature type="disulfide bond" evidence="5">
    <location>
        <begin position="185"/>
        <end position="246"/>
    </location>
</feature>
<proteinExistence type="predicted"/>
<feature type="domain" description="SRCR" evidence="7">
    <location>
        <begin position="147"/>
        <end position="247"/>
    </location>
</feature>
<dbReference type="OMA" id="HYWSMKN"/>
<evidence type="ECO:0000313" key="8">
    <source>
        <dbReference type="Proteomes" id="UP000001554"/>
    </source>
</evidence>
<evidence type="ECO:0000256" key="4">
    <source>
        <dbReference type="ARBA" id="ARBA00023180"/>
    </source>
</evidence>
<dbReference type="Pfam" id="PF00530">
    <property type="entry name" value="SRCR"/>
    <property type="match status" value="2"/>
</dbReference>
<organism evidence="8 9">
    <name type="scientific">Branchiostoma floridae</name>
    <name type="common">Florida lancelet</name>
    <name type="synonym">Amphioxus</name>
    <dbReference type="NCBI Taxonomy" id="7739"/>
    <lineage>
        <taxon>Eukaryota</taxon>
        <taxon>Metazoa</taxon>
        <taxon>Chordata</taxon>
        <taxon>Cephalochordata</taxon>
        <taxon>Leptocardii</taxon>
        <taxon>Amphioxiformes</taxon>
        <taxon>Branchiostomatidae</taxon>
        <taxon>Branchiostoma</taxon>
    </lineage>
</organism>
<dbReference type="FunFam" id="3.10.250.10:FF:000006">
    <property type="entry name" value="neurotrypsin isoform X2"/>
    <property type="match status" value="2"/>
</dbReference>
<evidence type="ECO:0000256" key="6">
    <source>
        <dbReference type="SAM" id="SignalP"/>
    </source>
</evidence>
<feature type="chain" id="PRO_5039925217" evidence="6">
    <location>
        <begin position="22"/>
        <end position="262"/>
    </location>
</feature>
<dbReference type="GO" id="GO:0016020">
    <property type="term" value="C:membrane"/>
    <property type="evidence" value="ECO:0007669"/>
    <property type="project" value="InterPro"/>
</dbReference>
<dbReference type="OrthoDB" id="10051855at2759"/>
<evidence type="ECO:0000313" key="9">
    <source>
        <dbReference type="RefSeq" id="XP_035657356.1"/>
    </source>
</evidence>
<feature type="disulfide bond" evidence="5">
    <location>
        <begin position="216"/>
        <end position="226"/>
    </location>
</feature>
<feature type="signal peptide" evidence="6">
    <location>
        <begin position="1"/>
        <end position="21"/>
    </location>
</feature>
<reference evidence="8" key="1">
    <citation type="journal article" date="2020" name="Nat. Ecol. Evol.">
        <title>Deeply conserved synteny resolves early events in vertebrate evolution.</title>
        <authorList>
            <person name="Simakov O."/>
            <person name="Marletaz F."/>
            <person name="Yue J.X."/>
            <person name="O'Connell B."/>
            <person name="Jenkins J."/>
            <person name="Brandt A."/>
            <person name="Calef R."/>
            <person name="Tung C.H."/>
            <person name="Huang T.K."/>
            <person name="Schmutz J."/>
            <person name="Satoh N."/>
            <person name="Yu J.K."/>
            <person name="Putnam N.H."/>
            <person name="Green R.E."/>
            <person name="Rokhsar D.S."/>
        </authorList>
    </citation>
    <scope>NUCLEOTIDE SEQUENCE [LARGE SCALE GENOMIC DNA]</scope>
    <source>
        <strain evidence="8">S238N-H82</strain>
    </source>
</reference>
<evidence type="ECO:0000256" key="3">
    <source>
        <dbReference type="ARBA" id="ARBA00023157"/>
    </source>
</evidence>
<keyword evidence="4" id="KW-0325">Glycoprotein</keyword>
<gene>
    <name evidence="9" type="primary">LOC118403026</name>
</gene>
<dbReference type="Proteomes" id="UP000001554">
    <property type="component" value="Chromosome 16"/>
</dbReference>
<dbReference type="SMART" id="SM00202">
    <property type="entry name" value="SR"/>
    <property type="match status" value="2"/>
</dbReference>
<reference evidence="9" key="2">
    <citation type="submission" date="2025-08" db="UniProtKB">
        <authorList>
            <consortium name="RefSeq"/>
        </authorList>
    </citation>
    <scope>IDENTIFICATION</scope>
    <source>
        <strain evidence="9">S238N-H82</strain>
        <tissue evidence="9">Testes</tissue>
    </source>
</reference>
<evidence type="ECO:0000256" key="5">
    <source>
        <dbReference type="PROSITE-ProRule" id="PRU00196"/>
    </source>
</evidence>
<keyword evidence="1 6" id="KW-0732">Signal</keyword>
<protein>
    <submittedName>
        <fullName evidence="9">Scavenger receptor cysteine-rich domain-containing group B protein-like</fullName>
    </submittedName>
</protein>
<keyword evidence="2" id="KW-0677">Repeat</keyword>
<feature type="disulfide bond" evidence="5">
    <location>
        <begin position="113"/>
        <end position="123"/>
    </location>
</feature>
<dbReference type="PRINTS" id="PR00258">
    <property type="entry name" value="SPERACTRCPTR"/>
</dbReference>
<accession>A0A9J7HCT2</accession>
<dbReference type="AlphaFoldDB" id="A0A9J7HCT2"/>
<sequence length="262" mass="27749">MDMVLSALCLSFFFLAVPVRDDRRDKTTLQAEVESRIYSSIRLVGGSSSMEGRVEVYHDGQWGTVCDDAFDMNDANVVCRQLGYVNAAEIRPEFNEAAFGAGSGPIWLDNVACEGSEMSIGDCSHNGWGTHNCGHSEDVGVVCSNGIRLVGGSSSSEGRVEVYHDGQWGTVCDDGFDMSDANVVCRQLGHGGAGEVRPGAAFGAGSGQIWLDEVACGGSETSIEHCGHSGWGSHNCEHHEDVGVVCSDGIYDISSPSPDSEV</sequence>
<dbReference type="KEGG" id="bfo:118403026"/>
<dbReference type="PANTHER" id="PTHR48071">
    <property type="entry name" value="SRCR DOMAIN-CONTAINING PROTEIN"/>
    <property type="match status" value="1"/>
</dbReference>
<dbReference type="PANTHER" id="PTHR48071:SF28">
    <property type="entry name" value="SRCR DOMAIN-CONTAINING PROTEIN"/>
    <property type="match status" value="1"/>
</dbReference>
<feature type="domain" description="SRCR" evidence="7">
    <location>
        <begin position="41"/>
        <end position="144"/>
    </location>
</feature>
<evidence type="ECO:0000256" key="1">
    <source>
        <dbReference type="ARBA" id="ARBA00022729"/>
    </source>
</evidence>
<name>A0A9J7HCT2_BRAFL</name>